<dbReference type="Gene3D" id="2.70.50.60">
    <property type="entry name" value="abc- transporter (atp binding component) like domain"/>
    <property type="match status" value="1"/>
</dbReference>
<protein>
    <submittedName>
        <fullName evidence="6">Teichoic acid export ATP-binding protein TagH</fullName>
        <ecNumber evidence="6">3.6.3.40</ecNumber>
    </submittedName>
</protein>
<dbReference type="InterPro" id="IPR029439">
    <property type="entry name" value="Wzt_C"/>
</dbReference>
<dbReference type="GO" id="GO:0005524">
    <property type="term" value="F:ATP binding"/>
    <property type="evidence" value="ECO:0007669"/>
    <property type="project" value="UniProtKB-KW"/>
</dbReference>
<keyword evidence="2" id="KW-0813">Transport</keyword>
<accession>A0A6J4I1L0</accession>
<dbReference type="PROSITE" id="PS50893">
    <property type="entry name" value="ABC_TRANSPORTER_2"/>
    <property type="match status" value="1"/>
</dbReference>
<organism evidence="6">
    <name type="scientific">uncultured Acidimicrobiales bacterium</name>
    <dbReference type="NCBI Taxonomy" id="310071"/>
    <lineage>
        <taxon>Bacteria</taxon>
        <taxon>Bacillati</taxon>
        <taxon>Actinomycetota</taxon>
        <taxon>Acidimicrobiia</taxon>
        <taxon>Acidimicrobiales</taxon>
        <taxon>environmental samples</taxon>
    </lineage>
</organism>
<feature type="domain" description="ABC transporter" evidence="5">
    <location>
        <begin position="7"/>
        <end position="248"/>
    </location>
</feature>
<dbReference type="EC" id="3.6.3.40" evidence="6"/>
<dbReference type="CDD" id="cd03220">
    <property type="entry name" value="ABC_KpsT_Wzt"/>
    <property type="match status" value="1"/>
</dbReference>
<dbReference type="AlphaFoldDB" id="A0A6J4I1L0"/>
<dbReference type="PANTHER" id="PTHR46743:SF2">
    <property type="entry name" value="TEICHOIC ACIDS EXPORT ATP-BINDING PROTEIN TAGH"/>
    <property type="match status" value="1"/>
</dbReference>
<dbReference type="InterPro" id="IPR050683">
    <property type="entry name" value="Bact_Polysacc_Export_ATP-bd"/>
</dbReference>
<dbReference type="EMBL" id="CADCTF010000087">
    <property type="protein sequence ID" value="CAA9240106.1"/>
    <property type="molecule type" value="Genomic_DNA"/>
</dbReference>
<dbReference type="PANTHER" id="PTHR46743">
    <property type="entry name" value="TEICHOIC ACIDS EXPORT ATP-BINDING PROTEIN TAGH"/>
    <property type="match status" value="1"/>
</dbReference>
<evidence type="ECO:0000256" key="1">
    <source>
        <dbReference type="ARBA" id="ARBA00005417"/>
    </source>
</evidence>
<name>A0A6J4I1L0_9ACTN</name>
<dbReference type="InterPro" id="IPR003593">
    <property type="entry name" value="AAA+_ATPase"/>
</dbReference>
<dbReference type="SUPFAM" id="SSF52540">
    <property type="entry name" value="P-loop containing nucleoside triphosphate hydrolases"/>
    <property type="match status" value="1"/>
</dbReference>
<gene>
    <name evidence="6" type="ORF">AVDCRST_MAG50-2167</name>
</gene>
<dbReference type="CDD" id="cd10147">
    <property type="entry name" value="Wzt_C-like"/>
    <property type="match status" value="1"/>
</dbReference>
<keyword evidence="3" id="KW-0547">Nucleotide-binding</keyword>
<evidence type="ECO:0000313" key="6">
    <source>
        <dbReference type="EMBL" id="CAA9240106.1"/>
    </source>
</evidence>
<comment type="similarity">
    <text evidence="1">Belongs to the ABC transporter superfamily.</text>
</comment>
<proteinExistence type="inferred from homology"/>
<keyword evidence="6" id="KW-0378">Hydrolase</keyword>
<evidence type="ECO:0000259" key="5">
    <source>
        <dbReference type="PROSITE" id="PS50893"/>
    </source>
</evidence>
<dbReference type="InterPro" id="IPR003439">
    <property type="entry name" value="ABC_transporter-like_ATP-bd"/>
</dbReference>
<evidence type="ECO:0000256" key="2">
    <source>
        <dbReference type="ARBA" id="ARBA00022448"/>
    </source>
</evidence>
<reference evidence="6" key="1">
    <citation type="submission" date="2020-02" db="EMBL/GenBank/DDBJ databases">
        <authorList>
            <person name="Meier V. D."/>
        </authorList>
    </citation>
    <scope>NUCLEOTIDE SEQUENCE</scope>
    <source>
        <strain evidence="6">AVDCRST_MAG50</strain>
    </source>
</reference>
<dbReference type="GO" id="GO:0016020">
    <property type="term" value="C:membrane"/>
    <property type="evidence" value="ECO:0007669"/>
    <property type="project" value="InterPro"/>
</dbReference>
<evidence type="ECO:0000256" key="3">
    <source>
        <dbReference type="ARBA" id="ARBA00022741"/>
    </source>
</evidence>
<dbReference type="SMART" id="SM00382">
    <property type="entry name" value="AAA"/>
    <property type="match status" value="1"/>
</dbReference>
<dbReference type="InterPro" id="IPR015860">
    <property type="entry name" value="ABC_transpr_TagH-like"/>
</dbReference>
<evidence type="ECO:0000256" key="4">
    <source>
        <dbReference type="ARBA" id="ARBA00022840"/>
    </source>
</evidence>
<dbReference type="InterPro" id="IPR027417">
    <property type="entry name" value="P-loop_NTPase"/>
</dbReference>
<keyword evidence="4 6" id="KW-0067">ATP-binding</keyword>
<dbReference type="Pfam" id="PF14524">
    <property type="entry name" value="Wzt_C"/>
    <property type="match status" value="1"/>
</dbReference>
<dbReference type="GO" id="GO:0140359">
    <property type="term" value="F:ABC-type transporter activity"/>
    <property type="evidence" value="ECO:0007669"/>
    <property type="project" value="InterPro"/>
</dbReference>
<dbReference type="Gene3D" id="3.40.50.300">
    <property type="entry name" value="P-loop containing nucleotide triphosphate hydrolases"/>
    <property type="match status" value="1"/>
</dbReference>
<dbReference type="Pfam" id="PF00005">
    <property type="entry name" value="ABC_tran"/>
    <property type="match status" value="1"/>
</dbReference>
<dbReference type="GO" id="GO:0016887">
    <property type="term" value="F:ATP hydrolysis activity"/>
    <property type="evidence" value="ECO:0007669"/>
    <property type="project" value="InterPro"/>
</dbReference>
<sequence length="404" mass="44342">MSTRPAVVVDDVSKRFRLYRERNQSLKAALMRGRRAVVEEFWALQDVSFEVPEGSTFGLVGENGSGKSTLMKCMARILQPDRGSVRVNGKVSALLELGAGFHPELSGRENVFLNGSILGLGQKELAAKFDEIVEFAGLGQFIDQPVKNYSNGMYVRLGFSVAINVDPDVLLVDEVLAVGDEAFQRKCNEKFADLKAAGKTIVLVSHNLSAVHNLCDRAAWLEHGVLKMIAPARQIVDEYMSTVQIDRVEDVETGGNRWGSGEGRIEKVELLGPSGEPASKVRTGDPVTIRIHYCMDEPIPRPVFGLAIHTLDGTHVTGPNTRDTESVPDKLEGEGHVDLRIDPIRLLPGTYDITASLYDYACLHPYDFRHHVLRFDVDPGEPHESYGVVSLGGSWRVPGVDPAA</sequence>